<feature type="region of interest" description="Disordered" evidence="1">
    <location>
        <begin position="401"/>
        <end position="445"/>
    </location>
</feature>
<keyword evidence="4" id="KW-1185">Reference proteome</keyword>
<feature type="region of interest" description="Disordered" evidence="1">
    <location>
        <begin position="319"/>
        <end position="352"/>
    </location>
</feature>
<organism evidence="3 4">
    <name type="scientific">Liquidambar formosana</name>
    <name type="common">Formosan gum</name>
    <dbReference type="NCBI Taxonomy" id="63359"/>
    <lineage>
        <taxon>Eukaryota</taxon>
        <taxon>Viridiplantae</taxon>
        <taxon>Streptophyta</taxon>
        <taxon>Embryophyta</taxon>
        <taxon>Tracheophyta</taxon>
        <taxon>Spermatophyta</taxon>
        <taxon>Magnoliopsida</taxon>
        <taxon>eudicotyledons</taxon>
        <taxon>Gunneridae</taxon>
        <taxon>Pentapetalae</taxon>
        <taxon>Saxifragales</taxon>
        <taxon>Altingiaceae</taxon>
        <taxon>Liquidambar</taxon>
    </lineage>
</organism>
<dbReference type="InterPro" id="IPR008984">
    <property type="entry name" value="SMAD_FHA_dom_sf"/>
</dbReference>
<reference evidence="3 4" key="1">
    <citation type="journal article" date="2024" name="Plant J.">
        <title>Genome sequences and population genomics reveal climatic adaptation and genomic divergence between two closely related sweetgum species.</title>
        <authorList>
            <person name="Xu W.Q."/>
            <person name="Ren C.Q."/>
            <person name="Zhang X.Y."/>
            <person name="Comes H.P."/>
            <person name="Liu X.H."/>
            <person name="Li Y.G."/>
            <person name="Kettle C.J."/>
            <person name="Jalonen R."/>
            <person name="Gaisberger H."/>
            <person name="Ma Y.Z."/>
            <person name="Qiu Y.X."/>
        </authorList>
    </citation>
    <scope>NUCLEOTIDE SEQUENCE [LARGE SCALE GENOMIC DNA]</scope>
    <source>
        <strain evidence="3">Hangzhou</strain>
    </source>
</reference>
<dbReference type="Pfam" id="PF13638">
    <property type="entry name" value="PIN_4"/>
    <property type="match status" value="1"/>
</dbReference>
<dbReference type="Proteomes" id="UP001415857">
    <property type="component" value="Unassembled WGS sequence"/>
</dbReference>
<dbReference type="PROSITE" id="PS50006">
    <property type="entry name" value="FHA_DOMAIN"/>
    <property type="match status" value="1"/>
</dbReference>
<name>A0AAP0NBD8_LIQFO</name>
<dbReference type="InterPro" id="IPR002716">
    <property type="entry name" value="PIN_dom"/>
</dbReference>
<feature type="region of interest" description="Disordered" evidence="1">
    <location>
        <begin position="562"/>
        <end position="581"/>
    </location>
</feature>
<protein>
    <recommendedName>
        <fullName evidence="2">FHA domain-containing protein</fullName>
    </recommendedName>
</protein>
<evidence type="ECO:0000313" key="4">
    <source>
        <dbReference type="Proteomes" id="UP001415857"/>
    </source>
</evidence>
<accession>A0AAP0NBD8</accession>
<dbReference type="CDD" id="cd22691">
    <property type="entry name" value="FHA_PS1-like"/>
    <property type="match status" value="1"/>
</dbReference>
<sequence>MADKKVSKPDGEEERKIPVFTVLKNNAILKNIFLLDEPPSISQIKSMASADKSDQEMEEILTVGRHPDCNIMLTHPSISRFHLRIHSQPSLQKLSIVDLSSVHGTWISEKKIKPEVRVELNEGDMIRMGGSSRVYRLHWVPLSRAYDLENPFVSPSNVLMAEEKEEENVMPGEGKEEETYQDENSLSVENNQIQSWSLNMETEDSLFSGENSELFVKKVIPSAPPMPEDMNYPVPDEEKEGALPVAEIFEEMKYQSPSRKDHEERGILSFQSVSELVESVSSSLPVGLVFLETEEQQFDKENERPQSVVVMRVPSVREIPESPTRRSEEKMNFLEKESSSFSEDDKEGHGVSESLEAIENQSPSRKEHKQREFSSLWSGPLATEFVSLSLPGRIVLSDMENQQADEENQTPKPLLATGGPSKRESLESPPIRSEQKSNLPSIWSRRGKPASILEVQTGRSKGKGIGVVGIDAQVEPQKEDDVENQSISRALFPGLEGGEDETFTPNKENFTPNTLLLKSLRKMIKVEEIKHSESYISSASKVSISPSIHPEDDMYAFSDKENQTPKVLQERKSARPASANRRRLEQEMIKMKTRAERLPFQSLLVNSNGKSKSEVSVLNAITRSSNSVNCAQSMEKNTNPSSNNFAGEGRRRWYMVADTTCLLNKESRKSLQLLQGLKGTQLIIPRMVVRELDCLKRRGNLFRRTSEISSVLQWIEECMVNTKWWIHVQSSLEEGRPIAPTPPASPQSRFSEGSGGLPSGISSVPFSACGNLMEIVSPTPEDHILECALLFRRLRKNGQLVLLSNDVSLKIKSMAEGLICETAEEFRESLVNPFSERFLWAESSPRGLTWSCSDDVVLREKYYGCPLKKASKGGEGVKGLKLILLHNSHYGQIKTIN</sequence>
<dbReference type="AlphaFoldDB" id="A0AAP0NBD8"/>
<gene>
    <name evidence="3" type="ORF">L1049_025411</name>
</gene>
<feature type="compositionally biased region" description="Basic and acidic residues" evidence="1">
    <location>
        <begin position="562"/>
        <end position="573"/>
    </location>
</feature>
<comment type="caution">
    <text evidence="3">The sequence shown here is derived from an EMBL/GenBank/DDBJ whole genome shotgun (WGS) entry which is preliminary data.</text>
</comment>
<feature type="region of interest" description="Disordered" evidence="1">
    <location>
        <begin position="736"/>
        <end position="756"/>
    </location>
</feature>
<dbReference type="CDD" id="cd09880">
    <property type="entry name" value="PIN_Smg5-6-like"/>
    <property type="match status" value="1"/>
</dbReference>
<dbReference type="PANTHER" id="PTHR22593">
    <property type="entry name" value="TRANSMEMBRANE PROTEIN 18"/>
    <property type="match status" value="1"/>
</dbReference>
<dbReference type="Pfam" id="PF00498">
    <property type="entry name" value="FHA"/>
    <property type="match status" value="1"/>
</dbReference>
<feature type="compositionally biased region" description="Basic and acidic residues" evidence="1">
    <location>
        <begin position="319"/>
        <end position="338"/>
    </location>
</feature>
<evidence type="ECO:0000256" key="1">
    <source>
        <dbReference type="SAM" id="MobiDB-lite"/>
    </source>
</evidence>
<feature type="region of interest" description="Disordered" evidence="1">
    <location>
        <begin position="166"/>
        <end position="186"/>
    </location>
</feature>
<proteinExistence type="predicted"/>
<dbReference type="Gene3D" id="2.60.200.20">
    <property type="match status" value="1"/>
</dbReference>
<dbReference type="PANTHER" id="PTHR22593:SF8">
    <property type="entry name" value="FHA DOMAIN-CONTAINING PROTEIN PS1"/>
    <property type="match status" value="1"/>
</dbReference>
<dbReference type="InterPro" id="IPR000253">
    <property type="entry name" value="FHA_dom"/>
</dbReference>
<dbReference type="SUPFAM" id="SSF49879">
    <property type="entry name" value="SMAD/FHA domain"/>
    <property type="match status" value="1"/>
</dbReference>
<dbReference type="GO" id="GO:0031965">
    <property type="term" value="C:nuclear membrane"/>
    <property type="evidence" value="ECO:0007669"/>
    <property type="project" value="TreeGrafter"/>
</dbReference>
<dbReference type="Gene3D" id="3.40.50.1010">
    <property type="entry name" value="5'-nuclease"/>
    <property type="match status" value="1"/>
</dbReference>
<feature type="domain" description="FHA" evidence="2">
    <location>
        <begin position="61"/>
        <end position="112"/>
    </location>
</feature>
<evidence type="ECO:0000313" key="3">
    <source>
        <dbReference type="EMBL" id="KAK9269838.1"/>
    </source>
</evidence>
<dbReference type="EMBL" id="JBBPBK010000014">
    <property type="protein sequence ID" value="KAK9269838.1"/>
    <property type="molecule type" value="Genomic_DNA"/>
</dbReference>
<evidence type="ECO:0000259" key="2">
    <source>
        <dbReference type="PROSITE" id="PS50006"/>
    </source>
</evidence>
<dbReference type="SMART" id="SM00240">
    <property type="entry name" value="FHA"/>
    <property type="match status" value="1"/>
</dbReference>